<evidence type="ECO:0000313" key="2">
    <source>
        <dbReference type="EMBL" id="CAC5416237.1"/>
    </source>
</evidence>
<feature type="compositionally biased region" description="Low complexity" evidence="1">
    <location>
        <begin position="7"/>
        <end position="19"/>
    </location>
</feature>
<dbReference type="AlphaFoldDB" id="A0A6J8E793"/>
<dbReference type="OrthoDB" id="6111910at2759"/>
<sequence>MVDVGVQTLPQPQLQTDTDFGTSMTNHSYLQVPSSSTQPLDTAFISSPQKDQDASDASTPTPTSSPEKPDSDLSYVPSDESRDTDQSSTSDSSQHITTEPKFIAFESCLKSLFARVICTDCGEPIAADESEIIYNGTAMKVKFLCMKGHQTSWESQPLVNNKPAGNLMVATAVILSGETFSRLSHFAEILSLKFIGSTQFYSLQKDVAIPAIDRNYTMQRDVILQQLHGKQLILGGDGRCDSPGFSAKYCTYTFMDSATGVIPDFSLVQVSETTSSNKMKLIGFQRSLASIEAADLTVGVVVTDRNVQIRKAMATDHSDKKHQFDVWHLSKSIKKKILAIKPKKLLNEVTPWIPSICNHIWYCSRQAEGDPDKLEETWRSLLFHISNRHTFPGKIVTQCGHPPLSPDDIRKKKWLNQDSQAYAALEKVVTDKLILRAIRQLDLFCHTGALETYHSMMLKYCPKRLEFEYASMVARTQLAVVDNNVNIGRNQKTDANGKLSFATRCPKSTGRWTARKIYENKDYDFKADILQFAVTSQQEGPNRKTIHQLKSLSLPANISKDPAPCKEYLVDDHRSRFS</sequence>
<feature type="region of interest" description="Disordered" evidence="1">
    <location>
        <begin position="1"/>
        <end position="96"/>
    </location>
</feature>
<dbReference type="PANTHER" id="PTHR31751:SF42">
    <property type="entry name" value="PROTEIN CBG10204"/>
    <property type="match status" value="1"/>
</dbReference>
<dbReference type="EMBL" id="CACVKT020008612">
    <property type="protein sequence ID" value="CAC5416237.1"/>
    <property type="molecule type" value="Genomic_DNA"/>
</dbReference>
<evidence type="ECO:0000256" key="1">
    <source>
        <dbReference type="SAM" id="MobiDB-lite"/>
    </source>
</evidence>
<organism evidence="2 3">
    <name type="scientific">Mytilus coruscus</name>
    <name type="common">Sea mussel</name>
    <dbReference type="NCBI Taxonomy" id="42192"/>
    <lineage>
        <taxon>Eukaryota</taxon>
        <taxon>Metazoa</taxon>
        <taxon>Spiralia</taxon>
        <taxon>Lophotrochozoa</taxon>
        <taxon>Mollusca</taxon>
        <taxon>Bivalvia</taxon>
        <taxon>Autobranchia</taxon>
        <taxon>Pteriomorphia</taxon>
        <taxon>Mytilida</taxon>
        <taxon>Mytiloidea</taxon>
        <taxon>Mytilidae</taxon>
        <taxon>Mytilinae</taxon>
        <taxon>Mytilus</taxon>
    </lineage>
</organism>
<gene>
    <name evidence="2" type="ORF">MCOR_48876</name>
</gene>
<feature type="compositionally biased region" description="Low complexity" evidence="1">
    <location>
        <begin position="55"/>
        <end position="66"/>
    </location>
</feature>
<keyword evidence="3" id="KW-1185">Reference proteome</keyword>
<dbReference type="Proteomes" id="UP000507470">
    <property type="component" value="Unassembled WGS sequence"/>
</dbReference>
<feature type="compositionally biased region" description="Polar residues" evidence="1">
    <location>
        <begin position="20"/>
        <end position="49"/>
    </location>
</feature>
<accession>A0A6J8E793</accession>
<reference evidence="2 3" key="1">
    <citation type="submission" date="2020-06" db="EMBL/GenBank/DDBJ databases">
        <authorList>
            <person name="Li R."/>
            <person name="Bekaert M."/>
        </authorList>
    </citation>
    <scope>NUCLEOTIDE SEQUENCE [LARGE SCALE GENOMIC DNA]</scope>
    <source>
        <strain evidence="3">wild</strain>
    </source>
</reference>
<protein>
    <submittedName>
        <fullName evidence="2">Uncharacterized protein</fullName>
    </submittedName>
</protein>
<proteinExistence type="predicted"/>
<name>A0A6J8E793_MYTCO</name>
<evidence type="ECO:0000313" key="3">
    <source>
        <dbReference type="Proteomes" id="UP000507470"/>
    </source>
</evidence>
<dbReference type="PANTHER" id="PTHR31751">
    <property type="entry name" value="SI:CH211-108C17.2-RELATED-RELATED"/>
    <property type="match status" value="1"/>
</dbReference>